<dbReference type="AlphaFoldDB" id="A0AAD9CGS1"/>
<reference evidence="2" key="1">
    <citation type="submission" date="2023-04" db="EMBL/GenBank/DDBJ databases">
        <title>Chromosome-level genome of Chaenocephalus aceratus.</title>
        <authorList>
            <person name="Park H."/>
        </authorList>
    </citation>
    <scope>NUCLEOTIDE SEQUENCE</scope>
    <source>
        <strain evidence="2">DE</strain>
        <tissue evidence="2">Muscle</tissue>
    </source>
</reference>
<organism evidence="2 3">
    <name type="scientific">Dissostichus eleginoides</name>
    <name type="common">Patagonian toothfish</name>
    <name type="synonym">Dissostichus amissus</name>
    <dbReference type="NCBI Taxonomy" id="100907"/>
    <lineage>
        <taxon>Eukaryota</taxon>
        <taxon>Metazoa</taxon>
        <taxon>Chordata</taxon>
        <taxon>Craniata</taxon>
        <taxon>Vertebrata</taxon>
        <taxon>Euteleostomi</taxon>
        <taxon>Actinopterygii</taxon>
        <taxon>Neopterygii</taxon>
        <taxon>Teleostei</taxon>
        <taxon>Neoteleostei</taxon>
        <taxon>Acanthomorphata</taxon>
        <taxon>Eupercaria</taxon>
        <taxon>Perciformes</taxon>
        <taxon>Notothenioidei</taxon>
        <taxon>Nototheniidae</taxon>
        <taxon>Dissostichus</taxon>
    </lineage>
</organism>
<dbReference type="Proteomes" id="UP001228049">
    <property type="component" value="Unassembled WGS sequence"/>
</dbReference>
<name>A0AAD9CGS1_DISEL</name>
<proteinExistence type="predicted"/>
<dbReference type="SUPFAM" id="SSF49265">
    <property type="entry name" value="Fibronectin type III"/>
    <property type="match status" value="1"/>
</dbReference>
<evidence type="ECO:0000313" key="2">
    <source>
        <dbReference type="EMBL" id="KAK1901695.1"/>
    </source>
</evidence>
<feature type="compositionally biased region" description="Low complexity" evidence="1">
    <location>
        <begin position="264"/>
        <end position="276"/>
    </location>
</feature>
<keyword evidence="2" id="KW-0675">Receptor</keyword>
<evidence type="ECO:0000313" key="3">
    <source>
        <dbReference type="Proteomes" id="UP001228049"/>
    </source>
</evidence>
<dbReference type="InterPro" id="IPR036116">
    <property type="entry name" value="FN3_sf"/>
</dbReference>
<feature type="compositionally biased region" description="Low complexity" evidence="1">
    <location>
        <begin position="287"/>
        <end position="297"/>
    </location>
</feature>
<evidence type="ECO:0000256" key="1">
    <source>
        <dbReference type="SAM" id="MobiDB-lite"/>
    </source>
</evidence>
<sequence>MEGWLVSCSSAPINMKVQHVNVSALLVRWARPEVTYHPPILHFLVSYSWTTHDDSYEETHLTDAKHKLRYSRTKHPFSSCSHGSDSMSTTVSLITAVFRPHDFGPAALCENGNGCKKGMRVPPGCGSNLDPATTGEALISPVSPDVLYLFRVQAICMNDMRSDFSQSMLFRANTTRIFEGTRIVKTGMPTVSPASSADMAPISSGSSTWTSSGIPFSFVSMATGIGPSSSGSQATVASVVTSTLLAGLGFSGGVISSFPSSVWPSRAPSNNPPSARHTSEPNKPTKDASAVTTAADTDNSKAGGEDRENSEETPSETPDATAKEKEPDLMNTPPDEDTHLEVYTHNLPEPHTPTPSEAAVQTAEPPALKDPAATRRPSPGGDRKHGPVSIHT</sequence>
<feature type="compositionally biased region" description="Basic and acidic residues" evidence="1">
    <location>
        <begin position="277"/>
        <end position="286"/>
    </location>
</feature>
<protein>
    <submittedName>
        <fullName evidence="2">Receptor-type tyrosine-protein phosphatase gamma</fullName>
    </submittedName>
</protein>
<dbReference type="Gene3D" id="2.60.40.10">
    <property type="entry name" value="Immunoglobulins"/>
    <property type="match status" value="1"/>
</dbReference>
<keyword evidence="3" id="KW-1185">Reference proteome</keyword>
<accession>A0AAD9CGS1</accession>
<gene>
    <name evidence="2" type="ORF">KUDE01_004661</name>
</gene>
<comment type="caution">
    <text evidence="2">The sequence shown here is derived from an EMBL/GenBank/DDBJ whole genome shotgun (WGS) entry which is preliminary data.</text>
</comment>
<feature type="non-terminal residue" evidence="2">
    <location>
        <position position="1"/>
    </location>
</feature>
<dbReference type="EMBL" id="JASDAP010000006">
    <property type="protein sequence ID" value="KAK1901695.1"/>
    <property type="molecule type" value="Genomic_DNA"/>
</dbReference>
<dbReference type="InterPro" id="IPR013783">
    <property type="entry name" value="Ig-like_fold"/>
</dbReference>
<feature type="region of interest" description="Disordered" evidence="1">
    <location>
        <begin position="262"/>
        <end position="392"/>
    </location>
</feature>